<dbReference type="InterPro" id="IPR027385">
    <property type="entry name" value="Beta-barrel_OMP"/>
</dbReference>
<dbReference type="EMBL" id="WIND01000003">
    <property type="protein sequence ID" value="MSU89274.1"/>
    <property type="molecule type" value="Genomic_DNA"/>
</dbReference>
<feature type="chain" id="PRO_5027031966" evidence="5">
    <location>
        <begin position="21"/>
        <end position="198"/>
    </location>
</feature>
<evidence type="ECO:0000256" key="3">
    <source>
        <dbReference type="ARBA" id="ARBA00023136"/>
    </source>
</evidence>
<feature type="domain" description="Outer membrane protein beta-barrel" evidence="6">
    <location>
        <begin position="38"/>
        <end position="198"/>
    </location>
</feature>
<dbReference type="AlphaFoldDB" id="A0A6L5YZW3"/>
<evidence type="ECO:0000256" key="1">
    <source>
        <dbReference type="ARBA" id="ARBA00004370"/>
    </source>
</evidence>
<name>A0A6L5YZW3_9RHOB</name>
<evidence type="ECO:0000313" key="8">
    <source>
        <dbReference type="Proteomes" id="UP000474957"/>
    </source>
</evidence>
<dbReference type="Gene3D" id="2.40.160.20">
    <property type="match status" value="1"/>
</dbReference>
<dbReference type="Proteomes" id="UP000474957">
    <property type="component" value="Unassembled WGS sequence"/>
</dbReference>
<organism evidence="7 8">
    <name type="scientific">Halovulum marinum</name>
    <dbReference type="NCBI Taxonomy" id="2662447"/>
    <lineage>
        <taxon>Bacteria</taxon>
        <taxon>Pseudomonadati</taxon>
        <taxon>Pseudomonadota</taxon>
        <taxon>Alphaproteobacteria</taxon>
        <taxon>Rhodobacterales</taxon>
        <taxon>Paracoccaceae</taxon>
        <taxon>Halovulum</taxon>
    </lineage>
</organism>
<keyword evidence="8" id="KW-1185">Reference proteome</keyword>
<dbReference type="RefSeq" id="WP_154445755.1">
    <property type="nucleotide sequence ID" value="NZ_WIND01000003.1"/>
</dbReference>
<dbReference type="InterPro" id="IPR011250">
    <property type="entry name" value="OMP/PagP_B-barrel"/>
</dbReference>
<comment type="caution">
    <text evidence="7">The sequence shown here is derived from an EMBL/GenBank/DDBJ whole genome shotgun (WGS) entry which is preliminary data.</text>
</comment>
<protein>
    <submittedName>
        <fullName evidence="7">Outer membrane beta-barrel protein</fullName>
    </submittedName>
</protein>
<reference evidence="7 8" key="1">
    <citation type="submission" date="2019-10" db="EMBL/GenBank/DDBJ databases">
        <title>Cognatihalovulum marinum gen. nov. sp. nov., a new member of the family Rhodobacteraceae isolated from deep seawater of the Northwest Indian Ocean.</title>
        <authorList>
            <person name="Ruan C."/>
            <person name="Wang J."/>
            <person name="Zheng X."/>
            <person name="Song L."/>
            <person name="Zhu Y."/>
            <person name="Huang Y."/>
            <person name="Lu Z."/>
            <person name="Du W."/>
            <person name="Huang L."/>
            <person name="Dai X."/>
        </authorList>
    </citation>
    <scope>NUCLEOTIDE SEQUENCE [LARGE SCALE GENOMIC DNA]</scope>
    <source>
        <strain evidence="7 8">2CG4</strain>
    </source>
</reference>
<dbReference type="PANTHER" id="PTHR34001:SF3">
    <property type="entry name" value="BLL7405 PROTEIN"/>
    <property type="match status" value="1"/>
</dbReference>
<evidence type="ECO:0000313" key="7">
    <source>
        <dbReference type="EMBL" id="MSU89274.1"/>
    </source>
</evidence>
<evidence type="ECO:0000256" key="5">
    <source>
        <dbReference type="SAM" id="SignalP"/>
    </source>
</evidence>
<evidence type="ECO:0000256" key="4">
    <source>
        <dbReference type="ARBA" id="ARBA00038306"/>
    </source>
</evidence>
<feature type="signal peptide" evidence="5">
    <location>
        <begin position="1"/>
        <end position="20"/>
    </location>
</feature>
<keyword evidence="3" id="KW-0472">Membrane</keyword>
<dbReference type="SUPFAM" id="SSF56925">
    <property type="entry name" value="OMPA-like"/>
    <property type="match status" value="1"/>
</dbReference>
<dbReference type="GO" id="GO:0016020">
    <property type="term" value="C:membrane"/>
    <property type="evidence" value="ECO:0007669"/>
    <property type="project" value="UniProtKB-SubCell"/>
</dbReference>
<evidence type="ECO:0000259" key="6">
    <source>
        <dbReference type="Pfam" id="PF13505"/>
    </source>
</evidence>
<dbReference type="InterPro" id="IPR051692">
    <property type="entry name" value="OMP-like"/>
</dbReference>
<dbReference type="Pfam" id="PF13505">
    <property type="entry name" value="OMP_b-brl"/>
    <property type="match status" value="1"/>
</dbReference>
<comment type="subcellular location">
    <subcellularLocation>
        <location evidence="1">Membrane</location>
    </subcellularLocation>
</comment>
<proteinExistence type="inferred from homology"/>
<evidence type="ECO:0000256" key="2">
    <source>
        <dbReference type="ARBA" id="ARBA00022729"/>
    </source>
</evidence>
<comment type="similarity">
    <text evidence="4">Belongs to the Omp25/RopB family.</text>
</comment>
<keyword evidence="2 5" id="KW-0732">Signal</keyword>
<dbReference type="PANTHER" id="PTHR34001">
    <property type="entry name" value="BLL7405 PROTEIN"/>
    <property type="match status" value="1"/>
</dbReference>
<gene>
    <name evidence="7" type="ORF">GE300_06525</name>
</gene>
<sequence length="198" mass="20360">MKRHLIALSAVFAAATPAFAGGLAPAPIDQPVIAPAPVPVAPLGVDWTGPYVGAQLGYGFGDADGTDFDGVLGGAQAGYNYDLGKWVVGAELDYNFANLELDGSSDTIDQIGRLKAKAGYEIGKALLYGTAGGAYAEADVGGSTLSDFGWVAGAGVDYMVTDNIIAGVEYLYHSFDDFDDSGVDVDANTVAAKVSFKF</sequence>
<accession>A0A6L5YZW3</accession>